<comment type="subcellular location">
    <subcellularLocation>
        <location evidence="1">Membrane</location>
    </subcellularLocation>
</comment>
<comment type="caution">
    <text evidence="4">The sequence shown here is derived from an EMBL/GenBank/DDBJ whole genome shotgun (WGS) entry which is preliminary data.</text>
</comment>
<evidence type="ECO:0000259" key="3">
    <source>
        <dbReference type="Pfam" id="PF00144"/>
    </source>
</evidence>
<keyword evidence="5" id="KW-1185">Reference proteome</keyword>
<dbReference type="SUPFAM" id="SSF56601">
    <property type="entry name" value="beta-lactamase/transpeptidase-like"/>
    <property type="match status" value="1"/>
</dbReference>
<dbReference type="Pfam" id="PF00144">
    <property type="entry name" value="Beta-lactamase"/>
    <property type="match status" value="1"/>
</dbReference>
<reference evidence="4" key="1">
    <citation type="submission" date="2021-01" db="EMBL/GenBank/DDBJ databases">
        <title>Whole genome shotgun sequence of Virgisporangium ochraceum NBRC 16418.</title>
        <authorList>
            <person name="Komaki H."/>
            <person name="Tamura T."/>
        </authorList>
    </citation>
    <scope>NUCLEOTIDE SEQUENCE</scope>
    <source>
        <strain evidence="4">NBRC 16418</strain>
    </source>
</reference>
<evidence type="ECO:0000256" key="1">
    <source>
        <dbReference type="ARBA" id="ARBA00004370"/>
    </source>
</evidence>
<dbReference type="Proteomes" id="UP000635606">
    <property type="component" value="Unassembled WGS sequence"/>
</dbReference>
<dbReference type="GO" id="GO:0016020">
    <property type="term" value="C:membrane"/>
    <property type="evidence" value="ECO:0007669"/>
    <property type="project" value="UniProtKB-SubCell"/>
</dbReference>
<dbReference type="EMBL" id="BOPH01000125">
    <property type="protein sequence ID" value="GIJ73790.1"/>
    <property type="molecule type" value="Genomic_DNA"/>
</dbReference>
<name>A0A8J4A5L0_9ACTN</name>
<evidence type="ECO:0000313" key="5">
    <source>
        <dbReference type="Proteomes" id="UP000635606"/>
    </source>
</evidence>
<gene>
    <name evidence="4" type="ORF">Voc01_087070</name>
</gene>
<dbReference type="PANTHER" id="PTHR46825">
    <property type="entry name" value="D-ALANYL-D-ALANINE-CARBOXYPEPTIDASE/ENDOPEPTIDASE AMPH"/>
    <property type="match status" value="1"/>
</dbReference>
<proteinExistence type="predicted"/>
<organism evidence="4 5">
    <name type="scientific">Virgisporangium ochraceum</name>
    <dbReference type="NCBI Taxonomy" id="65505"/>
    <lineage>
        <taxon>Bacteria</taxon>
        <taxon>Bacillati</taxon>
        <taxon>Actinomycetota</taxon>
        <taxon>Actinomycetes</taxon>
        <taxon>Micromonosporales</taxon>
        <taxon>Micromonosporaceae</taxon>
        <taxon>Virgisporangium</taxon>
    </lineage>
</organism>
<dbReference type="InterPro" id="IPR050491">
    <property type="entry name" value="AmpC-like"/>
</dbReference>
<keyword evidence="2" id="KW-0472">Membrane</keyword>
<protein>
    <recommendedName>
        <fullName evidence="3">Beta-lactamase-related domain-containing protein</fullName>
    </recommendedName>
</protein>
<dbReference type="InterPro" id="IPR001466">
    <property type="entry name" value="Beta-lactam-related"/>
</dbReference>
<dbReference type="Gene3D" id="3.40.710.10">
    <property type="entry name" value="DD-peptidase/beta-lactamase superfamily"/>
    <property type="match status" value="1"/>
</dbReference>
<dbReference type="PANTHER" id="PTHR46825:SF11">
    <property type="entry name" value="PENICILLIN-BINDING PROTEIN 4"/>
    <property type="match status" value="1"/>
</dbReference>
<evidence type="ECO:0000313" key="4">
    <source>
        <dbReference type="EMBL" id="GIJ73790.1"/>
    </source>
</evidence>
<dbReference type="InterPro" id="IPR012338">
    <property type="entry name" value="Beta-lactam/transpept-like"/>
</dbReference>
<feature type="domain" description="Beta-lactamase-related" evidence="3">
    <location>
        <begin position="19"/>
        <end position="302"/>
    </location>
</feature>
<dbReference type="AlphaFoldDB" id="A0A8J4A5L0"/>
<accession>A0A8J4A5L0</accession>
<sequence length="344" mass="37200">MLAAMPDLTEFTATLDRLAARDEFTGAVLVTGGGEPLHAAAYGYANRAWRVPCTVDTRFDTASVTKLFTAVAVLQQVERGAFALDTSAVDYLGLTGTTISPDVTAHMLLCHTSGIADDADELDGERFEDLFVSDPTYAFTETADHLPHFVTRPPKFAPGESCRYCNAGYILLGLMVERATGGRYRDYVAAEVFDRAGMTRSAFLRMDVVEPNVAEGVEAIRDGNGAVTGWRRNIFSYPPVGDPAGGAWSTVGDLALFHRALVGGRLLGPESTAAMLVPHAYPEGYLPQGYGLEFRDDRYHEKEGVSFGVSALLRHYPGPDVTLVMLGVGEDTIWPLVEVFDGSM</sequence>
<evidence type="ECO:0000256" key="2">
    <source>
        <dbReference type="ARBA" id="ARBA00023136"/>
    </source>
</evidence>